<feature type="region of interest" description="Disordered" evidence="10">
    <location>
        <begin position="1"/>
        <end position="98"/>
    </location>
</feature>
<keyword evidence="5" id="KW-0805">Transcription regulation</keyword>
<reference evidence="12 13" key="1">
    <citation type="submission" date="2024-09" db="EMBL/GenBank/DDBJ databases">
        <title>Rethinking Asexuality: The Enigmatic Case of Functional Sexual Genes in Lepraria (Stereocaulaceae).</title>
        <authorList>
            <person name="Doellman M."/>
            <person name="Sun Y."/>
            <person name="Barcenas-Pena A."/>
            <person name="Lumbsch H.T."/>
            <person name="Grewe F."/>
        </authorList>
    </citation>
    <scope>NUCLEOTIDE SEQUENCE [LARGE SCALE GENOMIC DNA]</scope>
    <source>
        <strain evidence="12 13">Mercado 3170</strain>
    </source>
</reference>
<feature type="region of interest" description="Disordered" evidence="10">
    <location>
        <begin position="447"/>
        <end position="592"/>
    </location>
</feature>
<accession>A0ABR4AFB5</accession>
<organism evidence="12 13">
    <name type="scientific">Stereocaulon virgatum</name>
    <dbReference type="NCBI Taxonomy" id="373712"/>
    <lineage>
        <taxon>Eukaryota</taxon>
        <taxon>Fungi</taxon>
        <taxon>Dikarya</taxon>
        <taxon>Ascomycota</taxon>
        <taxon>Pezizomycotina</taxon>
        <taxon>Lecanoromycetes</taxon>
        <taxon>OSLEUM clade</taxon>
        <taxon>Lecanoromycetidae</taxon>
        <taxon>Lecanorales</taxon>
        <taxon>Lecanorineae</taxon>
        <taxon>Stereocaulaceae</taxon>
        <taxon>Stereocaulon</taxon>
    </lineage>
</organism>
<feature type="compositionally biased region" description="Basic and acidic residues" evidence="10">
    <location>
        <begin position="496"/>
        <end position="505"/>
    </location>
</feature>
<dbReference type="Pfam" id="PF00320">
    <property type="entry name" value="GATA"/>
    <property type="match status" value="2"/>
</dbReference>
<keyword evidence="6" id="KW-0804">Transcription</keyword>
<dbReference type="InterPro" id="IPR000679">
    <property type="entry name" value="Znf_GATA"/>
</dbReference>
<keyword evidence="7" id="KW-0539">Nucleus</keyword>
<dbReference type="EMBL" id="JBEFKJ010000009">
    <property type="protein sequence ID" value="KAL2044465.1"/>
    <property type="molecule type" value="Genomic_DNA"/>
</dbReference>
<gene>
    <name evidence="12" type="ORF">N7G274_003170</name>
</gene>
<dbReference type="SUPFAM" id="SSF57716">
    <property type="entry name" value="Glucocorticoid receptor-like (DNA-binding domain)"/>
    <property type="match status" value="2"/>
</dbReference>
<evidence type="ECO:0000256" key="2">
    <source>
        <dbReference type="ARBA" id="ARBA00022723"/>
    </source>
</evidence>
<feature type="compositionally biased region" description="Low complexity" evidence="10">
    <location>
        <begin position="506"/>
        <end position="527"/>
    </location>
</feature>
<keyword evidence="2" id="KW-0479">Metal-binding</keyword>
<dbReference type="PROSITE" id="PS50114">
    <property type="entry name" value="GATA_ZN_FINGER_2"/>
    <property type="match status" value="2"/>
</dbReference>
<dbReference type="PANTHER" id="PTHR10071:SF335">
    <property type="entry name" value="IRON-SENSING TRANSCRIPTIONAL REPRESSOR-RELATED"/>
    <property type="match status" value="1"/>
</dbReference>
<protein>
    <recommendedName>
        <fullName evidence="11">GATA-type domain-containing protein</fullName>
    </recommendedName>
</protein>
<dbReference type="PRINTS" id="PR00619">
    <property type="entry name" value="GATAZNFINGER"/>
</dbReference>
<evidence type="ECO:0000313" key="13">
    <source>
        <dbReference type="Proteomes" id="UP001590950"/>
    </source>
</evidence>
<name>A0ABR4AFB5_9LECA</name>
<feature type="compositionally biased region" description="Polar residues" evidence="10">
    <location>
        <begin position="170"/>
        <end position="182"/>
    </location>
</feature>
<feature type="compositionally biased region" description="Basic and acidic residues" evidence="10">
    <location>
        <begin position="392"/>
        <end position="404"/>
    </location>
</feature>
<feature type="compositionally biased region" description="Low complexity" evidence="10">
    <location>
        <begin position="456"/>
        <end position="470"/>
    </location>
</feature>
<comment type="caution">
    <text evidence="12">The sequence shown here is derived from an EMBL/GenBank/DDBJ whole genome shotgun (WGS) entry which is preliminary data.</text>
</comment>
<dbReference type="Gene3D" id="3.30.50.10">
    <property type="entry name" value="Erythroid Transcription Factor GATA-1, subunit A"/>
    <property type="match status" value="2"/>
</dbReference>
<sequence length="620" mass="68042">MSLQEPTLGQPTLNGTSNPSSDIEFKAAEQLLQHSRAGREANKDSMGLVAEHRSSSDFATNLGVAGEEQRSDNGQLEQGHDEQSLPQDRHADTHYAPISNPPALGQVCSNCGTTHTPLWRRSPSGSTICNACGLYLKNRNISRPTNLKRPPSQPVSAHGSEMDPQEHQRSVSPLASEGATQHSRSTYVSAGQIPTGSCPGGGHCNGTGGADGCNGCPAYNNRVAKTTQVAIMQTPNSTTQPEQYRSDDSYATHTPQEDNSPRPSIANDSQAVNQNTTSLVLSCQNCGTTITPLWRRDEGGRTICNACGLYHKLHGVHRPVAMKKSVIKRRKRVVPAANEQDPNTSQLSTFPVSPTAAPQRITSPEGQGKQRYQPSIDAPSPLDLRPNPGHLDSPEVRNRQRIDASMDPNSPSNLALRQHEQQQLEQQYHHEPAAIEVDFTGYRLDQRQDSRRRPSSHPQQHLPSLSSMDDPSLRPADPMSLAARLSPLPNSSSRKRSYDNAERDNPSPSTPQSSSTTKRLSSISSLLNHPQSATDDMPIDPTLSTIGQQQLPLHRHSHPESQPHRYQLPPPDGRPRQSTSSDPGGWEIRDRKARLRREAEQIREMLRSKEREIEELDGEG</sequence>
<feature type="compositionally biased region" description="Polar residues" evidence="10">
    <location>
        <begin position="542"/>
        <end position="551"/>
    </location>
</feature>
<evidence type="ECO:0000259" key="11">
    <source>
        <dbReference type="PROSITE" id="PS50114"/>
    </source>
</evidence>
<feature type="region of interest" description="Disordered" evidence="10">
    <location>
        <begin position="142"/>
        <end position="182"/>
    </location>
</feature>
<feature type="compositionally biased region" description="Polar residues" evidence="10">
    <location>
        <begin position="340"/>
        <end position="352"/>
    </location>
</feature>
<feature type="compositionally biased region" description="Basic and acidic residues" evidence="10">
    <location>
        <begin position="244"/>
        <end position="260"/>
    </location>
</feature>
<feature type="compositionally biased region" description="Basic and acidic residues" evidence="10">
    <location>
        <begin position="417"/>
        <end position="426"/>
    </location>
</feature>
<feature type="compositionally biased region" description="Polar residues" evidence="10">
    <location>
        <begin position="234"/>
        <end position="243"/>
    </location>
</feature>
<feature type="region of interest" description="Disordered" evidence="10">
    <location>
        <begin position="327"/>
        <end position="426"/>
    </location>
</feature>
<evidence type="ECO:0000256" key="6">
    <source>
        <dbReference type="ARBA" id="ARBA00023163"/>
    </source>
</evidence>
<feature type="domain" description="GATA-type" evidence="11">
    <location>
        <begin position="102"/>
        <end position="158"/>
    </location>
</feature>
<dbReference type="PANTHER" id="PTHR10071">
    <property type="entry name" value="TRANSCRIPTION FACTOR GATA FAMILY MEMBER"/>
    <property type="match status" value="1"/>
</dbReference>
<evidence type="ECO:0000256" key="7">
    <source>
        <dbReference type="ARBA" id="ARBA00023242"/>
    </source>
</evidence>
<feature type="compositionally biased region" description="Basic and acidic residues" evidence="10">
    <location>
        <begin position="78"/>
        <end position="93"/>
    </location>
</feature>
<dbReference type="InterPro" id="IPR013088">
    <property type="entry name" value="Znf_NHR/GATA"/>
</dbReference>
<keyword evidence="9" id="KW-0175">Coiled coil</keyword>
<feature type="region of interest" description="Disordered" evidence="10">
    <location>
        <begin position="234"/>
        <end position="268"/>
    </location>
</feature>
<evidence type="ECO:0000256" key="10">
    <source>
        <dbReference type="SAM" id="MobiDB-lite"/>
    </source>
</evidence>
<feature type="coiled-coil region" evidence="9">
    <location>
        <begin position="592"/>
        <end position="619"/>
    </location>
</feature>
<feature type="domain" description="GATA-type" evidence="11">
    <location>
        <begin position="277"/>
        <end position="330"/>
    </location>
</feature>
<evidence type="ECO:0000256" key="4">
    <source>
        <dbReference type="ARBA" id="ARBA00022833"/>
    </source>
</evidence>
<keyword evidence="13" id="KW-1185">Reference proteome</keyword>
<keyword evidence="4" id="KW-0862">Zinc</keyword>
<evidence type="ECO:0000256" key="5">
    <source>
        <dbReference type="ARBA" id="ARBA00023015"/>
    </source>
</evidence>
<feature type="compositionally biased region" description="Basic and acidic residues" evidence="10">
    <location>
        <begin position="160"/>
        <end position="169"/>
    </location>
</feature>
<feature type="compositionally biased region" description="Polar residues" evidence="10">
    <location>
        <begin position="360"/>
        <end position="373"/>
    </location>
</feature>
<dbReference type="InterPro" id="IPR039355">
    <property type="entry name" value="Transcription_factor_GATA"/>
</dbReference>
<evidence type="ECO:0000256" key="1">
    <source>
        <dbReference type="ARBA" id="ARBA00004123"/>
    </source>
</evidence>
<dbReference type="Proteomes" id="UP001590950">
    <property type="component" value="Unassembled WGS sequence"/>
</dbReference>
<evidence type="ECO:0000256" key="8">
    <source>
        <dbReference type="PROSITE-ProRule" id="PRU00094"/>
    </source>
</evidence>
<comment type="subcellular location">
    <subcellularLocation>
        <location evidence="1">Nucleus</location>
    </subcellularLocation>
</comment>
<feature type="compositionally biased region" description="Polar residues" evidence="10">
    <location>
        <begin position="1"/>
        <end position="21"/>
    </location>
</feature>
<dbReference type="CDD" id="cd00202">
    <property type="entry name" value="ZnF_GATA"/>
    <property type="match status" value="2"/>
</dbReference>
<dbReference type="PROSITE" id="PS00344">
    <property type="entry name" value="GATA_ZN_FINGER_1"/>
    <property type="match status" value="2"/>
</dbReference>
<dbReference type="SMART" id="SM00401">
    <property type="entry name" value="ZnF_GATA"/>
    <property type="match status" value="2"/>
</dbReference>
<keyword evidence="3 8" id="KW-0863">Zinc-finger</keyword>
<proteinExistence type="predicted"/>
<evidence type="ECO:0000313" key="12">
    <source>
        <dbReference type="EMBL" id="KAL2044465.1"/>
    </source>
</evidence>
<evidence type="ECO:0000256" key="3">
    <source>
        <dbReference type="ARBA" id="ARBA00022771"/>
    </source>
</evidence>
<evidence type="ECO:0000256" key="9">
    <source>
        <dbReference type="SAM" id="Coils"/>
    </source>
</evidence>